<protein>
    <submittedName>
        <fullName evidence="1">Uncharacterized protein</fullName>
    </submittedName>
</protein>
<evidence type="ECO:0000313" key="1">
    <source>
        <dbReference type="EMBL" id="KAA8574328.1"/>
    </source>
</evidence>
<name>A0A5M9JXR6_MONFR</name>
<proteinExistence type="predicted"/>
<dbReference type="EMBL" id="VICG01000003">
    <property type="protein sequence ID" value="KAA8574328.1"/>
    <property type="molecule type" value="Genomic_DNA"/>
</dbReference>
<dbReference type="VEuPathDB" id="FungiDB:MFRU_015g01790"/>
<dbReference type="Proteomes" id="UP000322873">
    <property type="component" value="Unassembled WGS sequence"/>
</dbReference>
<gene>
    <name evidence="1" type="ORF">EYC84_005815</name>
</gene>
<accession>A0A5M9JXR6</accession>
<evidence type="ECO:0000313" key="2">
    <source>
        <dbReference type="Proteomes" id="UP000322873"/>
    </source>
</evidence>
<organism evidence="1 2">
    <name type="scientific">Monilinia fructicola</name>
    <name type="common">Brown rot fungus</name>
    <name type="synonym">Ciboria fructicola</name>
    <dbReference type="NCBI Taxonomy" id="38448"/>
    <lineage>
        <taxon>Eukaryota</taxon>
        <taxon>Fungi</taxon>
        <taxon>Dikarya</taxon>
        <taxon>Ascomycota</taxon>
        <taxon>Pezizomycotina</taxon>
        <taxon>Leotiomycetes</taxon>
        <taxon>Helotiales</taxon>
        <taxon>Sclerotiniaceae</taxon>
        <taxon>Monilinia</taxon>
    </lineage>
</organism>
<reference evidence="1 2" key="1">
    <citation type="submission" date="2019-06" db="EMBL/GenBank/DDBJ databases">
        <title>Genome Sequence of the Brown Rot Fungal Pathogen Monilinia fructicola.</title>
        <authorList>
            <person name="De Miccolis Angelini R.M."/>
            <person name="Landi L."/>
            <person name="Abate D."/>
            <person name="Pollastro S."/>
            <person name="Romanazzi G."/>
            <person name="Faretra F."/>
        </authorList>
    </citation>
    <scope>NUCLEOTIDE SEQUENCE [LARGE SCALE GENOMIC DNA]</scope>
    <source>
        <strain evidence="1 2">Mfrc123</strain>
    </source>
</reference>
<keyword evidence="2" id="KW-1185">Reference proteome</keyword>
<sequence length="304" mass="35032">MDFYSGPATQQRNASIKTLKQRLRYYDFHPEPCSEPTNTAMVAASLHSNTRVSIQISQMISFLRIIASYYCEIDQWNIDRRPLLEIDNELYKTVKELGDDGYLPEDFVEWTTKFRDDAIDAQPAKTTFNQIFRVVKYMVEATTSITMHNLDPGQSKPKAKDRIYDLTVKLTTYVYHYAKQAEASLRLDPPGSDQNNELERFVAGDTLDILLELRTGVDMGTIPASKLLPSCPARFEREKLDFEKRLRTYQREDDEGKACLRTDDHVIADVRAYSVVGEGDMNEEVNRIEVNDFRVPGSWDVLFE</sequence>
<comment type="caution">
    <text evidence="1">The sequence shown here is derived from an EMBL/GenBank/DDBJ whole genome shotgun (WGS) entry which is preliminary data.</text>
</comment>
<dbReference type="AlphaFoldDB" id="A0A5M9JXR6"/>